<comment type="similarity">
    <text evidence="3">Belongs to the dTDP-4-dehydrorhamnose 3,5-epimerase family.</text>
</comment>
<name>A0A367RMH5_NOSPU</name>
<comment type="caution">
    <text evidence="4">The sequence shown here is derived from an EMBL/GenBank/DDBJ whole genome shotgun (WGS) entry which is preliminary data.</text>
</comment>
<comment type="function">
    <text evidence="3">Catalyzes the epimerization of the C3' and C5'positions of dTDP-6-deoxy-D-xylo-4-hexulose, forming dTDP-6-deoxy-L-lyxo-4-hexulose.</text>
</comment>
<feature type="active site" description="Proton acceptor" evidence="1">
    <location>
        <position position="62"/>
    </location>
</feature>
<proteinExistence type="inferred from homology"/>
<dbReference type="GO" id="GO:0000271">
    <property type="term" value="P:polysaccharide biosynthetic process"/>
    <property type="evidence" value="ECO:0007669"/>
    <property type="project" value="TreeGrafter"/>
</dbReference>
<comment type="pathway">
    <text evidence="3">Carbohydrate biosynthesis; dTDP-L-rhamnose biosynthesis.</text>
</comment>
<organism evidence="4 5">
    <name type="scientific">Nostoc punctiforme NIES-2108</name>
    <dbReference type="NCBI Taxonomy" id="1356359"/>
    <lineage>
        <taxon>Bacteria</taxon>
        <taxon>Bacillati</taxon>
        <taxon>Cyanobacteriota</taxon>
        <taxon>Cyanophyceae</taxon>
        <taxon>Nostocales</taxon>
        <taxon>Nostocaceae</taxon>
        <taxon>Nostoc</taxon>
    </lineage>
</organism>
<dbReference type="Proteomes" id="UP000252085">
    <property type="component" value="Unassembled WGS sequence"/>
</dbReference>
<dbReference type="PANTHER" id="PTHR21047">
    <property type="entry name" value="DTDP-6-DEOXY-D-GLUCOSE-3,5 EPIMERASE"/>
    <property type="match status" value="1"/>
</dbReference>
<dbReference type="GO" id="GO:0019305">
    <property type="term" value="P:dTDP-rhamnose biosynthetic process"/>
    <property type="evidence" value="ECO:0007669"/>
    <property type="project" value="UniProtKB-UniRule"/>
</dbReference>
<evidence type="ECO:0000313" key="5">
    <source>
        <dbReference type="Proteomes" id="UP000252085"/>
    </source>
</evidence>
<dbReference type="Pfam" id="PF00908">
    <property type="entry name" value="dTDP_sugar_isom"/>
    <property type="match status" value="1"/>
</dbReference>
<protein>
    <recommendedName>
        <fullName evidence="3">dTDP-4-dehydrorhamnose 3,5-epimerase</fullName>
        <ecNumber evidence="3">5.1.3.13</ecNumber>
    </recommendedName>
    <alternativeName>
        <fullName evidence="3">Thymidine diphospho-4-keto-rhamnose 3,5-epimerase</fullName>
    </alternativeName>
</protein>
<dbReference type="InterPro" id="IPR011051">
    <property type="entry name" value="RmlC_Cupin_sf"/>
</dbReference>
<evidence type="ECO:0000313" key="4">
    <source>
        <dbReference type="EMBL" id="RCJ37767.1"/>
    </source>
</evidence>
<feature type="active site" description="Proton donor" evidence="1">
    <location>
        <position position="132"/>
    </location>
</feature>
<dbReference type="InterPro" id="IPR000888">
    <property type="entry name" value="RmlC-like"/>
</dbReference>
<dbReference type="Gene3D" id="2.60.120.10">
    <property type="entry name" value="Jelly Rolls"/>
    <property type="match status" value="1"/>
</dbReference>
<dbReference type="GO" id="GO:0005829">
    <property type="term" value="C:cytosol"/>
    <property type="evidence" value="ECO:0007669"/>
    <property type="project" value="TreeGrafter"/>
</dbReference>
<sequence length="185" mass="21345">MIFTETKIKEAFIVDLELHQDIRGFFARTFCVQEFQNRGLKPTIAQCNLSFNYKKGTLRGMHYQMPPSQETKLVRCIRGAIYDVIIDLRPDSPSYLSHIGIELTAENRLALYIPDRCAHGFQTLSDETEVMYQMGDFYAPEYAGGYRYDDPAFGIEWPLSVTEISDKDRAWSLFESKKIVTTTVM</sequence>
<dbReference type="UniPathway" id="UPA00124"/>
<dbReference type="EMBL" id="LXQE01000136">
    <property type="protein sequence ID" value="RCJ37767.1"/>
    <property type="molecule type" value="Genomic_DNA"/>
</dbReference>
<dbReference type="SUPFAM" id="SSF51182">
    <property type="entry name" value="RmlC-like cupins"/>
    <property type="match status" value="1"/>
</dbReference>
<evidence type="ECO:0000256" key="3">
    <source>
        <dbReference type="RuleBase" id="RU364069"/>
    </source>
</evidence>
<dbReference type="NCBIfam" id="TIGR01221">
    <property type="entry name" value="rmlC"/>
    <property type="match status" value="1"/>
</dbReference>
<dbReference type="GO" id="GO:0008830">
    <property type="term" value="F:dTDP-4-dehydrorhamnose 3,5-epimerase activity"/>
    <property type="evidence" value="ECO:0007669"/>
    <property type="project" value="UniProtKB-UniRule"/>
</dbReference>
<dbReference type="CDD" id="cd00438">
    <property type="entry name" value="cupin_RmlC"/>
    <property type="match status" value="1"/>
</dbReference>
<accession>A0A367RMH5</accession>
<dbReference type="EC" id="5.1.3.13" evidence="3"/>
<reference evidence="4 5" key="1">
    <citation type="submission" date="2016-04" db="EMBL/GenBank/DDBJ databases">
        <authorList>
            <person name="Evans L.H."/>
            <person name="Alamgir A."/>
            <person name="Owens N."/>
            <person name="Weber N.D."/>
            <person name="Virtaneva K."/>
            <person name="Barbian K."/>
            <person name="Babar A."/>
            <person name="Rosenke K."/>
        </authorList>
    </citation>
    <scope>NUCLEOTIDE SEQUENCE [LARGE SCALE GENOMIC DNA]</scope>
    <source>
        <strain evidence="4">NIES-2108</strain>
    </source>
</reference>
<keyword evidence="3" id="KW-0413">Isomerase</keyword>
<dbReference type="PANTHER" id="PTHR21047:SF2">
    <property type="entry name" value="THYMIDINE DIPHOSPHO-4-KETO-RHAMNOSE 3,5-EPIMERASE"/>
    <property type="match status" value="1"/>
</dbReference>
<comment type="catalytic activity">
    <reaction evidence="3">
        <text>dTDP-4-dehydro-6-deoxy-alpha-D-glucose = dTDP-4-dehydro-beta-L-rhamnose</text>
        <dbReference type="Rhea" id="RHEA:16969"/>
        <dbReference type="ChEBI" id="CHEBI:57649"/>
        <dbReference type="ChEBI" id="CHEBI:62830"/>
        <dbReference type="EC" id="5.1.3.13"/>
    </reaction>
</comment>
<feature type="site" description="Participates in a stacking interaction with the thymidine ring of dTDP-4-oxo-6-deoxyglucose" evidence="2">
    <location>
        <position position="138"/>
    </location>
</feature>
<comment type="subunit">
    <text evidence="3">Homodimer.</text>
</comment>
<evidence type="ECO:0000256" key="2">
    <source>
        <dbReference type="PIRSR" id="PIRSR600888-3"/>
    </source>
</evidence>
<evidence type="ECO:0000256" key="1">
    <source>
        <dbReference type="PIRSR" id="PIRSR600888-1"/>
    </source>
</evidence>
<dbReference type="InterPro" id="IPR014710">
    <property type="entry name" value="RmlC-like_jellyroll"/>
</dbReference>
<gene>
    <name evidence="4" type="ORF">A6769_12815</name>
</gene>
<dbReference type="AlphaFoldDB" id="A0A367RMH5"/>